<proteinExistence type="predicted"/>
<keyword evidence="5" id="KW-1185">Reference proteome</keyword>
<dbReference type="InterPro" id="IPR018515">
    <property type="entry name" value="Tuberin-type_domain"/>
</dbReference>
<dbReference type="GO" id="GO:0005096">
    <property type="term" value="F:GTPase activator activity"/>
    <property type="evidence" value="ECO:0007669"/>
    <property type="project" value="UniProtKB-KW"/>
</dbReference>
<dbReference type="GO" id="GO:0051056">
    <property type="term" value="P:regulation of small GTPase mediated signal transduction"/>
    <property type="evidence" value="ECO:0007669"/>
    <property type="project" value="InterPro"/>
</dbReference>
<evidence type="ECO:0000313" key="4">
    <source>
        <dbReference type="EMBL" id="ODQ78533.1"/>
    </source>
</evidence>
<evidence type="ECO:0000313" key="5">
    <source>
        <dbReference type="Proteomes" id="UP000094336"/>
    </source>
</evidence>
<feature type="domain" description="Rap-GAP" evidence="3">
    <location>
        <begin position="1219"/>
        <end position="1474"/>
    </location>
</feature>
<name>A0A1E3QLG9_9ASCO</name>
<dbReference type="GO" id="GO:0033596">
    <property type="term" value="C:TSC1-TSC2 complex"/>
    <property type="evidence" value="ECO:0007669"/>
    <property type="project" value="TreeGrafter"/>
</dbReference>
<dbReference type="SUPFAM" id="SSF111347">
    <property type="entry name" value="Rap/Ran-GAP"/>
    <property type="match status" value="1"/>
</dbReference>
<dbReference type="InterPro" id="IPR027107">
    <property type="entry name" value="Tuberin/Ral-act_asu"/>
</dbReference>
<dbReference type="Proteomes" id="UP000094336">
    <property type="component" value="Unassembled WGS sequence"/>
</dbReference>
<gene>
    <name evidence="4" type="ORF">BABINDRAFT_162740</name>
</gene>
<dbReference type="InterPro" id="IPR035974">
    <property type="entry name" value="Rap/Ran-GAP_sf"/>
</dbReference>
<dbReference type="Gene3D" id="3.40.50.11210">
    <property type="entry name" value="Rap/Ran-GAP"/>
    <property type="match status" value="1"/>
</dbReference>
<dbReference type="PROSITE" id="PS50085">
    <property type="entry name" value="RAPGAP"/>
    <property type="match status" value="1"/>
</dbReference>
<dbReference type="RefSeq" id="XP_018983861.1">
    <property type="nucleotide sequence ID" value="XM_019129514.1"/>
</dbReference>
<dbReference type="PANTHER" id="PTHR10063">
    <property type="entry name" value="TUBERIN"/>
    <property type="match status" value="1"/>
</dbReference>
<accession>A0A1E3QLG9</accession>
<evidence type="ECO:0000256" key="2">
    <source>
        <dbReference type="SAM" id="MobiDB-lite"/>
    </source>
</evidence>
<dbReference type="InterPro" id="IPR000331">
    <property type="entry name" value="Rap/Ran_GAP_dom"/>
</dbReference>
<dbReference type="FunFam" id="3.40.50.11210:FF:000007">
    <property type="entry name" value="Tuberous sclerosis 2"/>
    <property type="match status" value="1"/>
</dbReference>
<dbReference type="InterPro" id="IPR024584">
    <property type="entry name" value="Tuberin_N"/>
</dbReference>
<dbReference type="STRING" id="984486.A0A1E3QLG9"/>
<dbReference type="Pfam" id="PF02145">
    <property type="entry name" value="Rap_GAP"/>
    <property type="match status" value="1"/>
</dbReference>
<dbReference type="Pfam" id="PF11864">
    <property type="entry name" value="DUF3384"/>
    <property type="match status" value="1"/>
</dbReference>
<sequence>MASRPPQKPTESLGGFSGVFKSFTKSLKPAVPRPEPTRPDARSPINPTVIGGGTEQTKFFLQLGAGNSLSQRNKAVLGFTAILRHQVVSTIPEIWYAAHDLLHCDDAGVRRNTLILLQVCILKDEDSTSVANRLVYYRDIVENCQVSSPSRSEQNVSIDHPEIFSIDPLYSYFLDALRLVTHSGRNVHGFLHAQTGLAAFLANSLASMDSTKANSPGLTSLMDFISLVVEHNGPLLRENDVEPLLRETIHVATRAADPKTVFSALRIVQAMMVHAYIPPSCVDPVMEMLSGAYGVEAFTPLVREIFQGFASDSSAGTATLMALCHVLTRNLCGQGCNVNVCRGSIMALRDLFVPTVHTYENSLLYILKALSQLVSSTDSPVIHLEVSRLVNVLFDTPLDSFQYWYSSSGASIPDVLLAITILGTSEMTSKIAGELRPILATLKRLHQQKEYVGDSEQLLRLFMRFSVLPEDLQFVLDLVTSENYCFPGFPNWIQNCETVLRCFFHSPNQDVSIRVQTLDVLEQVYEVALSLDEDGTLFKALQAIMAGLLTKLTLETNPEVLQRMRKFLVNTGLCVPEQLFRDFAAMLCDCFQSLPLATRASHSAASRLLSPTTSALTPAQSQLTTVSQSDRRISLASIASLATFHSHHSAKEPGPKPLEPIFVMLAQTLAELFIVTITASASKAKTLYDALCQVSQVAIEALNLNVLMATARALLRIRCTWELSIFATNPKDMSGLATAFQRTTEDIEHPEEKQWLFPETIDYIPESHLDNVCKTLKLYDRNSAKLQVNSIDPEKMLDIVLRILETYIDWEIYSFTWAHFCPQLSNMLLFQNCPRQIIQLRAILCDQLQLKLPESLKLPSAMTKPLLQVALVRALTPLLAYNELFSKYDQDMIIQSLIAGLSSWEKTAIPCIDCLTVCCYELPMSVKKFINTILTKLQTKISSPYANAHILEFLYVLARSPALTSNFTVDDFKRVFGVTFKFIQFCHDSSRSMGLLDSAVKRTDKVLTDHGKDAEVEVLASTVATGMTPIFLQYLLASSYNVIAAWFLSMKLYERQELSAFIMKNLVLVSGPLEEELDEQNSSFLDFISRFTFSDIELRMTGTTAAYRCDKPTLLKGRWVSGISIISVETCVETGQATICIARPTGSSVFRFEIETSMQAQWVEEFKDLTVSPAVGGSPDEKQSQYTPDYISQQLFQHAGIPDDQLLPLPDDSATNRAISMLERVPVVQFHKVGVMYIAPRQSTEAEILGNQVGSENYQSFLSRMGTLIRTQHCKEVYMGGLDTEDSADGKYAYYWSDKITQMVFHATSLMPNNPDHDPLFSMKKRHIGNNYVNIFYDESGRNNFDFNVIRSQFNFIQIVITPHTLHDADVTHGSVSMLNILETQRSSKEHMHHSFKVNLYRRSGVPGVFSTCHFKLVSGDRLPEFVRNLALVASHFANVWHADNQKYTSNWCHRMRQIEDLRQKAGAHTVSRGSDAFSNYPSRTASINVKSSGQTNDGNLKTAITFLDQLSHFDRQ</sequence>
<dbReference type="Pfam" id="PF03542">
    <property type="entry name" value="Tuberin"/>
    <property type="match status" value="1"/>
</dbReference>
<dbReference type="PANTHER" id="PTHR10063:SF0">
    <property type="entry name" value="TUBERIN"/>
    <property type="match status" value="1"/>
</dbReference>
<evidence type="ECO:0000256" key="1">
    <source>
        <dbReference type="ARBA" id="ARBA00022468"/>
    </source>
</evidence>
<reference evidence="5" key="1">
    <citation type="submission" date="2016-05" db="EMBL/GenBank/DDBJ databases">
        <title>Comparative genomics of biotechnologically important yeasts.</title>
        <authorList>
            <consortium name="DOE Joint Genome Institute"/>
            <person name="Riley R."/>
            <person name="Haridas S."/>
            <person name="Wolfe K.H."/>
            <person name="Lopes M.R."/>
            <person name="Hittinger C.T."/>
            <person name="Goker M."/>
            <person name="Salamov A."/>
            <person name="Wisecaver J."/>
            <person name="Long T.M."/>
            <person name="Aerts A.L."/>
            <person name="Barry K."/>
            <person name="Choi C."/>
            <person name="Clum A."/>
            <person name="Coughlan A.Y."/>
            <person name="Deshpande S."/>
            <person name="Douglass A.P."/>
            <person name="Hanson S.J."/>
            <person name="Klenk H.-P."/>
            <person name="Labutti K."/>
            <person name="Lapidus A."/>
            <person name="Lindquist E."/>
            <person name="Lipzen A."/>
            <person name="Meier-Kolthoff J.P."/>
            <person name="Ohm R.A."/>
            <person name="Otillar R.P."/>
            <person name="Pangilinan J."/>
            <person name="Peng Y."/>
            <person name="Rokas A."/>
            <person name="Rosa C.A."/>
            <person name="Scheuner C."/>
            <person name="Sibirny A.A."/>
            <person name="Slot J.C."/>
            <person name="Stielow J.B."/>
            <person name="Sun H."/>
            <person name="Kurtzman C.P."/>
            <person name="Blackwell M."/>
            <person name="Grigoriev I.V."/>
            <person name="Jeffries T.W."/>
        </authorList>
    </citation>
    <scope>NUCLEOTIDE SEQUENCE [LARGE SCALE GENOMIC DNA]</scope>
    <source>
        <strain evidence="5">NRRL Y-12698</strain>
    </source>
</reference>
<organism evidence="4 5">
    <name type="scientific">Babjeviella inositovora NRRL Y-12698</name>
    <dbReference type="NCBI Taxonomy" id="984486"/>
    <lineage>
        <taxon>Eukaryota</taxon>
        <taxon>Fungi</taxon>
        <taxon>Dikarya</taxon>
        <taxon>Ascomycota</taxon>
        <taxon>Saccharomycotina</taxon>
        <taxon>Pichiomycetes</taxon>
        <taxon>Serinales incertae sedis</taxon>
        <taxon>Babjeviella</taxon>
    </lineage>
</organism>
<protein>
    <recommendedName>
        <fullName evidence="3">Rap-GAP domain-containing protein</fullName>
    </recommendedName>
</protein>
<dbReference type="GO" id="GO:0032007">
    <property type="term" value="P:negative regulation of TOR signaling"/>
    <property type="evidence" value="ECO:0007669"/>
    <property type="project" value="TreeGrafter"/>
</dbReference>
<evidence type="ECO:0000259" key="3">
    <source>
        <dbReference type="PROSITE" id="PS50085"/>
    </source>
</evidence>
<dbReference type="OrthoDB" id="19311at2759"/>
<feature type="region of interest" description="Disordered" evidence="2">
    <location>
        <begin position="27"/>
        <end position="46"/>
    </location>
</feature>
<dbReference type="SUPFAM" id="SSF48371">
    <property type="entry name" value="ARM repeat"/>
    <property type="match status" value="1"/>
</dbReference>
<keyword evidence="1" id="KW-0343">GTPase activation</keyword>
<dbReference type="GO" id="GO:0005634">
    <property type="term" value="C:nucleus"/>
    <property type="evidence" value="ECO:0007669"/>
    <property type="project" value="InterPro"/>
</dbReference>
<dbReference type="GeneID" id="30147367"/>
<dbReference type="EMBL" id="KV454435">
    <property type="protein sequence ID" value="ODQ78533.1"/>
    <property type="molecule type" value="Genomic_DNA"/>
</dbReference>
<dbReference type="InterPro" id="IPR016024">
    <property type="entry name" value="ARM-type_fold"/>
</dbReference>